<evidence type="ECO:0000313" key="2">
    <source>
        <dbReference type="EMBL" id="CAF2099338.1"/>
    </source>
</evidence>
<dbReference type="AlphaFoldDB" id="A0A816TKK2"/>
<gene>
    <name evidence="2" type="ORF">DARMORV10_A05P26530.1</name>
</gene>
<organism evidence="2">
    <name type="scientific">Brassica napus</name>
    <name type="common">Rape</name>
    <dbReference type="NCBI Taxonomy" id="3708"/>
    <lineage>
        <taxon>Eukaryota</taxon>
        <taxon>Viridiplantae</taxon>
        <taxon>Streptophyta</taxon>
        <taxon>Embryophyta</taxon>
        <taxon>Tracheophyta</taxon>
        <taxon>Spermatophyta</taxon>
        <taxon>Magnoliopsida</taxon>
        <taxon>eudicotyledons</taxon>
        <taxon>Gunneridae</taxon>
        <taxon>Pentapetalae</taxon>
        <taxon>rosids</taxon>
        <taxon>malvids</taxon>
        <taxon>Brassicales</taxon>
        <taxon>Brassicaceae</taxon>
        <taxon>Brassiceae</taxon>
        <taxon>Brassica</taxon>
    </lineage>
</organism>
<evidence type="ECO:0000256" key="1">
    <source>
        <dbReference type="SAM" id="MobiDB-lite"/>
    </source>
</evidence>
<dbReference type="Proteomes" id="UP001295469">
    <property type="component" value="Chromosome A05"/>
</dbReference>
<reference evidence="2" key="1">
    <citation type="submission" date="2021-01" db="EMBL/GenBank/DDBJ databases">
        <authorList>
            <consortium name="Genoscope - CEA"/>
            <person name="William W."/>
        </authorList>
    </citation>
    <scope>NUCLEOTIDE SEQUENCE</scope>
</reference>
<sequence>MRKSPIFSFGARPKPSARVTPSEFPNRGHISVSKLSLWKPSMFKLGFDETLFKYHIQISIQAFNDEDTQGHRTIGLFLHLREAEITDSIRTKHDDPFQRGSQSSKEGSIQVTVFKYYISISGKLARKKNKSNLISGLVLVSCFSINKIQRI</sequence>
<protein>
    <submittedName>
        <fullName evidence="2">(rape) hypothetical protein</fullName>
    </submittedName>
</protein>
<feature type="region of interest" description="Disordered" evidence="1">
    <location>
        <begin position="1"/>
        <end position="22"/>
    </location>
</feature>
<accession>A0A816TKK2</accession>
<name>A0A816TKK2_BRANA</name>
<dbReference type="EMBL" id="HG994359">
    <property type="protein sequence ID" value="CAF2099338.1"/>
    <property type="molecule type" value="Genomic_DNA"/>
</dbReference>
<proteinExistence type="predicted"/>